<proteinExistence type="predicted"/>
<reference evidence="2" key="1">
    <citation type="journal article" date="2019" name="Int. J. Syst. Evol. Microbiol.">
        <title>The Global Catalogue of Microorganisms (GCM) 10K type strain sequencing project: providing services to taxonomists for standard genome sequencing and annotation.</title>
        <authorList>
            <consortium name="The Broad Institute Genomics Platform"/>
            <consortium name="The Broad Institute Genome Sequencing Center for Infectious Disease"/>
            <person name="Wu L."/>
            <person name="Ma J."/>
        </authorList>
    </citation>
    <scope>NUCLEOTIDE SEQUENCE [LARGE SCALE GENOMIC DNA]</scope>
    <source>
        <strain evidence="2">CCUG 58127</strain>
    </source>
</reference>
<dbReference type="EMBL" id="JBHSWH010000001">
    <property type="protein sequence ID" value="MFC6704452.1"/>
    <property type="molecule type" value="Genomic_DNA"/>
</dbReference>
<comment type="caution">
    <text evidence="1">The sequence shown here is derived from an EMBL/GenBank/DDBJ whole genome shotgun (WGS) entry which is preliminary data.</text>
</comment>
<gene>
    <name evidence="1" type="ORF">ACFQDH_04005</name>
</gene>
<evidence type="ECO:0000313" key="2">
    <source>
        <dbReference type="Proteomes" id="UP001596298"/>
    </source>
</evidence>
<dbReference type="RefSeq" id="WP_382398695.1">
    <property type="nucleotide sequence ID" value="NZ_JBHSWH010000001.1"/>
</dbReference>
<evidence type="ECO:0000313" key="1">
    <source>
        <dbReference type="EMBL" id="MFC6704452.1"/>
    </source>
</evidence>
<keyword evidence="2" id="KW-1185">Reference proteome</keyword>
<organism evidence="1 2">
    <name type="scientific">Flexivirga alba</name>
    <dbReference type="NCBI Taxonomy" id="702742"/>
    <lineage>
        <taxon>Bacteria</taxon>
        <taxon>Bacillati</taxon>
        <taxon>Actinomycetota</taxon>
        <taxon>Actinomycetes</taxon>
        <taxon>Micrococcales</taxon>
        <taxon>Dermacoccaceae</taxon>
        <taxon>Flexivirga</taxon>
    </lineage>
</organism>
<protein>
    <submittedName>
        <fullName evidence="1">Uncharacterized protein</fullName>
    </submittedName>
</protein>
<name>A0ABW2AC58_9MICO</name>
<dbReference type="Proteomes" id="UP001596298">
    <property type="component" value="Unassembled WGS sequence"/>
</dbReference>
<sequence>MTEGAEVTYAAIARRRLVRWHVSVPGIGRTTTFRRSRVEAAAQTLVARWTGNPDASVAVLSRPRS</sequence>
<accession>A0ABW2AC58</accession>